<sequence length="62" mass="7071">MLDDEEPEELEEPDVLEVPDDEEPELSEDVLLDEPDDDESEDDSDLPGFTVLLVDVLRESVR</sequence>
<evidence type="ECO:0000256" key="1">
    <source>
        <dbReference type="SAM" id="MobiDB-lite"/>
    </source>
</evidence>
<dbReference type="EMBL" id="BNAS01000005">
    <property type="protein sequence ID" value="GHH76309.1"/>
    <property type="molecule type" value="Genomic_DNA"/>
</dbReference>
<comment type="caution">
    <text evidence="2">The sequence shown here is derived from an EMBL/GenBank/DDBJ whole genome shotgun (WGS) entry which is preliminary data.</text>
</comment>
<dbReference type="RefSeq" id="WP_308434162.1">
    <property type="nucleotide sequence ID" value="NZ_BNAS01000005.1"/>
</dbReference>
<dbReference type="Proteomes" id="UP000627369">
    <property type="component" value="Unassembled WGS sequence"/>
</dbReference>
<proteinExistence type="predicted"/>
<accession>A0A919G299</accession>
<gene>
    <name evidence="2" type="ORF">GCM10017772_34660</name>
</gene>
<evidence type="ECO:0000313" key="3">
    <source>
        <dbReference type="Proteomes" id="UP000627369"/>
    </source>
</evidence>
<reference evidence="2" key="2">
    <citation type="submission" date="2020-09" db="EMBL/GenBank/DDBJ databases">
        <authorList>
            <person name="Sun Q."/>
            <person name="Zhou Y."/>
        </authorList>
    </citation>
    <scope>NUCLEOTIDE SEQUENCE</scope>
    <source>
        <strain evidence="2">CGMCC 4.7398</strain>
    </source>
</reference>
<feature type="compositionally biased region" description="Acidic residues" evidence="1">
    <location>
        <begin position="1"/>
        <end position="45"/>
    </location>
</feature>
<organism evidence="2 3">
    <name type="scientific">Promicromonospora soli</name>
    <dbReference type="NCBI Taxonomy" id="2035533"/>
    <lineage>
        <taxon>Bacteria</taxon>
        <taxon>Bacillati</taxon>
        <taxon>Actinomycetota</taxon>
        <taxon>Actinomycetes</taxon>
        <taxon>Micrococcales</taxon>
        <taxon>Promicromonosporaceae</taxon>
        <taxon>Promicromonospora</taxon>
    </lineage>
</organism>
<feature type="region of interest" description="Disordered" evidence="1">
    <location>
        <begin position="1"/>
        <end position="48"/>
    </location>
</feature>
<evidence type="ECO:0000313" key="2">
    <source>
        <dbReference type="EMBL" id="GHH76309.1"/>
    </source>
</evidence>
<protein>
    <submittedName>
        <fullName evidence="2">Uncharacterized protein</fullName>
    </submittedName>
</protein>
<dbReference type="AlphaFoldDB" id="A0A919G299"/>
<name>A0A919G299_9MICO</name>
<reference evidence="2" key="1">
    <citation type="journal article" date="2014" name="Int. J. Syst. Evol. Microbiol.">
        <title>Complete genome sequence of Corynebacterium casei LMG S-19264T (=DSM 44701T), isolated from a smear-ripened cheese.</title>
        <authorList>
            <consortium name="US DOE Joint Genome Institute (JGI-PGF)"/>
            <person name="Walter F."/>
            <person name="Albersmeier A."/>
            <person name="Kalinowski J."/>
            <person name="Ruckert C."/>
        </authorList>
    </citation>
    <scope>NUCLEOTIDE SEQUENCE</scope>
    <source>
        <strain evidence="2">CGMCC 4.7398</strain>
    </source>
</reference>
<keyword evidence="3" id="KW-1185">Reference proteome</keyword>